<keyword evidence="6" id="KW-0614">Plasmid</keyword>
<evidence type="ECO:0000313" key="7">
    <source>
        <dbReference type="Proteomes" id="UP001058713"/>
    </source>
</evidence>
<dbReference type="AlphaFoldDB" id="A0A9Q9HP51"/>
<dbReference type="Pfam" id="PF13379">
    <property type="entry name" value="NMT1_2"/>
    <property type="match status" value="1"/>
</dbReference>
<keyword evidence="2" id="KW-0813">Transport</keyword>
<organism evidence="6 7">
    <name type="scientific">Leisingera caerulea</name>
    <name type="common">Phaeobacter caeruleus</name>
    <dbReference type="NCBI Taxonomy" id="506591"/>
    <lineage>
        <taxon>Bacteria</taxon>
        <taxon>Pseudomonadati</taxon>
        <taxon>Pseudomonadota</taxon>
        <taxon>Alphaproteobacteria</taxon>
        <taxon>Rhodobacterales</taxon>
        <taxon>Roseobacteraceae</taxon>
        <taxon>Leisingera</taxon>
    </lineage>
</organism>
<dbReference type="PANTHER" id="PTHR30024:SF43">
    <property type="entry name" value="BLL4572 PROTEIN"/>
    <property type="match status" value="1"/>
</dbReference>
<dbReference type="SUPFAM" id="SSF53850">
    <property type="entry name" value="Periplasmic binding protein-like II"/>
    <property type="match status" value="1"/>
</dbReference>
<geneLocation type="plasmid" evidence="6 7">
    <name>unnamed4</name>
</geneLocation>
<reference evidence="6" key="1">
    <citation type="submission" date="2021-08" db="EMBL/GenBank/DDBJ databases">
        <authorList>
            <person name="Nwanade C."/>
            <person name="Wang M."/>
            <person name="Masoudi A."/>
            <person name="Yu Z."/>
            <person name="Liu J."/>
        </authorList>
    </citation>
    <scope>NUCLEOTIDE SEQUENCE</scope>
    <source>
        <strain evidence="6">S122</strain>
        <plasmid evidence="6">unnamed4</plasmid>
    </source>
</reference>
<evidence type="ECO:0000313" key="6">
    <source>
        <dbReference type="EMBL" id="UWQ56296.1"/>
    </source>
</evidence>
<dbReference type="Gene3D" id="3.40.190.10">
    <property type="entry name" value="Periplasmic binding protein-like II"/>
    <property type="match status" value="2"/>
</dbReference>
<keyword evidence="5" id="KW-0472">Membrane</keyword>
<dbReference type="RefSeq" id="WP_259973016.1">
    <property type="nucleotide sequence ID" value="NZ_CP081074.1"/>
</dbReference>
<dbReference type="Proteomes" id="UP001058713">
    <property type="component" value="Plasmid unnamed4"/>
</dbReference>
<evidence type="ECO:0000256" key="3">
    <source>
        <dbReference type="ARBA" id="ARBA00022475"/>
    </source>
</evidence>
<sequence>MSLTRIPAGYVPLTDAAPLIAAQEMGFAAEERLTLDLHRAPSWSSLRDMLAYGQVDAAQMLSPVPVAAALGLGGASAQFSVLSVLSVNGTVIGAGSRLAGRLTAAGHRFSFDDAVSAGQALMAASNRPLRIGVPFPFSMHAELLTYWLEGLGLNTAQDIVIRTVPPPLMARAIRSGDIDAFCVGEPWGSIAVEQGDGALLLPGRAIWSFAPEKVLAVRSGWAETEPALSGRLVRALWRAGRWLADPSCRGLAAEILSSRRYLDLPAEIIERGLSGKFTVTPQGLQREAPGFVGFHDGAAGYPWRSQAQWTALRLAKRNGLDQQAALQKAKHVFRSDLYRTALSGTGAVLPGASSRLEGALEAGTLAAGESDPVNLLPNRFFDGRVFDPLAAG</sequence>
<accession>A0A9Q9HP51</accession>
<dbReference type="EMBL" id="CP081074">
    <property type="protein sequence ID" value="UWQ56296.1"/>
    <property type="molecule type" value="Genomic_DNA"/>
</dbReference>
<dbReference type="PANTHER" id="PTHR30024">
    <property type="entry name" value="ALIPHATIC SULFONATES-BINDING PROTEIN-RELATED"/>
    <property type="match status" value="1"/>
</dbReference>
<evidence type="ECO:0000256" key="5">
    <source>
        <dbReference type="ARBA" id="ARBA00023136"/>
    </source>
</evidence>
<protein>
    <submittedName>
        <fullName evidence="6">ABC transporter substrate-binding protein</fullName>
    </submittedName>
</protein>
<evidence type="ECO:0000256" key="4">
    <source>
        <dbReference type="ARBA" id="ARBA00022519"/>
    </source>
</evidence>
<dbReference type="InterPro" id="IPR044527">
    <property type="entry name" value="NrtA/CpmA_ABC-bd_dom"/>
</dbReference>
<keyword evidence="4" id="KW-0997">Cell inner membrane</keyword>
<gene>
    <name evidence="6" type="ORF">K3721_20060</name>
</gene>
<evidence type="ECO:0000256" key="1">
    <source>
        <dbReference type="ARBA" id="ARBA00004308"/>
    </source>
</evidence>
<evidence type="ECO:0000256" key="2">
    <source>
        <dbReference type="ARBA" id="ARBA00022448"/>
    </source>
</evidence>
<proteinExistence type="predicted"/>
<dbReference type="GO" id="GO:0012505">
    <property type="term" value="C:endomembrane system"/>
    <property type="evidence" value="ECO:0007669"/>
    <property type="project" value="UniProtKB-SubCell"/>
</dbReference>
<comment type="subcellular location">
    <subcellularLocation>
        <location evidence="1">Endomembrane system</location>
    </subcellularLocation>
</comment>
<keyword evidence="3" id="KW-1003">Cell membrane</keyword>
<dbReference type="CDD" id="cd13553">
    <property type="entry name" value="PBP2_NrtA_CpmA_like"/>
    <property type="match status" value="1"/>
</dbReference>
<dbReference type="KEGG" id="lcae:K3721_20060"/>
<name>A0A9Q9HP51_LEICA</name>